<evidence type="ECO:0000313" key="3">
    <source>
        <dbReference type="Proteomes" id="UP000199663"/>
    </source>
</evidence>
<dbReference type="EMBL" id="FNQC01000002">
    <property type="protein sequence ID" value="SDY68098.1"/>
    <property type="molecule type" value="Genomic_DNA"/>
</dbReference>
<gene>
    <name evidence="2" type="ORF">SAMN05444412_102214</name>
</gene>
<accession>A0A1H3LVS8</accession>
<feature type="transmembrane region" description="Helical" evidence="1">
    <location>
        <begin position="16"/>
        <end position="38"/>
    </location>
</feature>
<reference evidence="2 3" key="1">
    <citation type="submission" date="2016-10" db="EMBL/GenBank/DDBJ databases">
        <authorList>
            <person name="Varghese N."/>
            <person name="Submissions S."/>
        </authorList>
    </citation>
    <scope>NUCLEOTIDE SEQUENCE [LARGE SCALE GENOMIC DNA]</scope>
    <source>
        <strain evidence="2 3">DSM 17997</strain>
    </source>
</reference>
<dbReference type="RefSeq" id="WP_022582278.1">
    <property type="nucleotide sequence ID" value="NZ_FNQC01000002.1"/>
</dbReference>
<comment type="caution">
    <text evidence="2">The sequence shown here is derived from an EMBL/GenBank/DDBJ whole genome shotgun (WGS) entry which is preliminary data.</text>
</comment>
<sequence>MSKEENKVPRDNSPSYLKYIGLSFQMIAVIGLGTWLGWEIQQKSQMNFPVWLLTFCFLSIAVSFYQLFISLKNDEKEQQKNKKP</sequence>
<feature type="transmembrane region" description="Helical" evidence="1">
    <location>
        <begin position="50"/>
        <end position="71"/>
    </location>
</feature>
<proteinExistence type="predicted"/>
<dbReference type="Pfam" id="PF09527">
    <property type="entry name" value="ATPase_gene1"/>
    <property type="match status" value="1"/>
</dbReference>
<protein>
    <submittedName>
        <fullName evidence="2">F0F1-ATPase subunit Ca2+/Mg2+ transporter</fullName>
    </submittedName>
</protein>
<evidence type="ECO:0000313" key="2">
    <source>
        <dbReference type="EMBL" id="SDY68098.1"/>
    </source>
</evidence>
<keyword evidence="1" id="KW-1133">Transmembrane helix</keyword>
<dbReference type="InterPro" id="IPR032820">
    <property type="entry name" value="ATPase_put"/>
</dbReference>
<organism evidence="2 3">
    <name type="scientific">Rhodonellum ikkaensis</name>
    <dbReference type="NCBI Taxonomy" id="336829"/>
    <lineage>
        <taxon>Bacteria</taxon>
        <taxon>Pseudomonadati</taxon>
        <taxon>Bacteroidota</taxon>
        <taxon>Cytophagia</taxon>
        <taxon>Cytophagales</taxon>
        <taxon>Cytophagaceae</taxon>
        <taxon>Rhodonellum</taxon>
    </lineage>
</organism>
<keyword evidence="3" id="KW-1185">Reference proteome</keyword>
<keyword evidence="1" id="KW-0812">Transmembrane</keyword>
<dbReference type="Proteomes" id="UP000199663">
    <property type="component" value="Unassembled WGS sequence"/>
</dbReference>
<keyword evidence="1" id="KW-0472">Membrane</keyword>
<name>A0A1H3LVS8_9BACT</name>
<evidence type="ECO:0000256" key="1">
    <source>
        <dbReference type="SAM" id="Phobius"/>
    </source>
</evidence>